<keyword evidence="1" id="KW-0812">Transmembrane</keyword>
<feature type="transmembrane region" description="Helical" evidence="1">
    <location>
        <begin position="29"/>
        <end position="48"/>
    </location>
</feature>
<evidence type="ECO:0000313" key="2">
    <source>
        <dbReference type="EMBL" id="MFC7388614.1"/>
    </source>
</evidence>
<dbReference type="Proteomes" id="UP001596439">
    <property type="component" value="Unassembled WGS sequence"/>
</dbReference>
<proteinExistence type="predicted"/>
<accession>A0ABW2PGW2</accession>
<dbReference type="RefSeq" id="WP_214786019.1">
    <property type="nucleotide sequence ID" value="NZ_JAIVAC010000001.1"/>
</dbReference>
<organism evidence="2 3">
    <name type="scientific">Exiguobacterium aestuarii</name>
    <dbReference type="NCBI Taxonomy" id="273527"/>
    <lineage>
        <taxon>Bacteria</taxon>
        <taxon>Bacillati</taxon>
        <taxon>Bacillota</taxon>
        <taxon>Bacilli</taxon>
        <taxon>Bacillales</taxon>
        <taxon>Bacillales Family XII. Incertae Sedis</taxon>
        <taxon>Exiguobacterium</taxon>
    </lineage>
</organism>
<keyword evidence="1" id="KW-0472">Membrane</keyword>
<sequence>MKTIAGGLLLFGLFSLTMSFTMIGDTAVVGAMVSGVALLCSVGLFFGATELARVRSDLFHDKKTSFPSE</sequence>
<reference evidence="3" key="1">
    <citation type="journal article" date="2019" name="Int. J. Syst. Evol. Microbiol.">
        <title>The Global Catalogue of Microorganisms (GCM) 10K type strain sequencing project: providing services to taxonomists for standard genome sequencing and annotation.</title>
        <authorList>
            <consortium name="The Broad Institute Genomics Platform"/>
            <consortium name="The Broad Institute Genome Sequencing Center for Infectious Disease"/>
            <person name="Wu L."/>
            <person name="Ma J."/>
        </authorList>
    </citation>
    <scope>NUCLEOTIDE SEQUENCE [LARGE SCALE GENOMIC DNA]</scope>
    <source>
        <strain evidence="3">CCUG 55590</strain>
    </source>
</reference>
<dbReference type="EMBL" id="JBHTCE010000001">
    <property type="protein sequence ID" value="MFC7388614.1"/>
    <property type="molecule type" value="Genomic_DNA"/>
</dbReference>
<evidence type="ECO:0000256" key="1">
    <source>
        <dbReference type="SAM" id="Phobius"/>
    </source>
</evidence>
<keyword evidence="1" id="KW-1133">Transmembrane helix</keyword>
<evidence type="ECO:0000313" key="3">
    <source>
        <dbReference type="Proteomes" id="UP001596439"/>
    </source>
</evidence>
<gene>
    <name evidence="2" type="ORF">ACFQO8_00585</name>
</gene>
<keyword evidence="3" id="KW-1185">Reference proteome</keyword>
<name>A0ABW2PGW2_9BACL</name>
<protein>
    <submittedName>
        <fullName evidence="2">Uncharacterized protein</fullName>
    </submittedName>
</protein>
<comment type="caution">
    <text evidence="2">The sequence shown here is derived from an EMBL/GenBank/DDBJ whole genome shotgun (WGS) entry which is preliminary data.</text>
</comment>